<dbReference type="EMBL" id="QMIF01000002">
    <property type="protein sequence ID" value="TVM35734.1"/>
    <property type="molecule type" value="Genomic_DNA"/>
</dbReference>
<keyword evidence="2" id="KW-0812">Transmembrane</keyword>
<evidence type="ECO:0000313" key="4">
    <source>
        <dbReference type="EMBL" id="TVM35734.1"/>
    </source>
</evidence>
<dbReference type="GO" id="GO:0005886">
    <property type="term" value="C:plasma membrane"/>
    <property type="evidence" value="ECO:0007669"/>
    <property type="project" value="UniProtKB-SubCell"/>
</dbReference>
<keyword evidence="2" id="KW-0472">Membrane</keyword>
<dbReference type="Proteomes" id="UP000503251">
    <property type="component" value="Chromosome"/>
</dbReference>
<gene>
    <name evidence="4" type="ORF">DQK91_03460</name>
    <name evidence="3" type="ORF">E8L03_14970</name>
</gene>
<dbReference type="GO" id="GO:0048038">
    <property type="term" value="F:quinone binding"/>
    <property type="evidence" value="ECO:0007669"/>
    <property type="project" value="UniProtKB-UniRule"/>
</dbReference>
<sequence>MDTQSAALLLFIVYAVVILAGGIMAVLSKSLVRALVGLVLTLFGVAGMYLLMAAPFIALMQILIYVGAVAVLIFFAIMLTNATSSGDEAKPRSFGRVFLALVAAALPAGLLAAVAWSQAAATGAVRMPAEVSIDQLGKALLNEYVLVFELISVVLFVAMAGAVLLGFERRKSK</sequence>
<dbReference type="GO" id="GO:0008137">
    <property type="term" value="F:NADH dehydrogenase (ubiquinone) activity"/>
    <property type="evidence" value="ECO:0007669"/>
    <property type="project" value="UniProtKB-UniRule"/>
</dbReference>
<keyword evidence="2" id="KW-1133">Transmembrane helix</keyword>
<comment type="similarity">
    <text evidence="1 2">Belongs to the complex I subunit 6 family.</text>
</comment>
<keyword evidence="2" id="KW-1003">Cell membrane</keyword>
<name>A0A6P1ZKW5_9BACT</name>
<dbReference type="InterPro" id="IPR042106">
    <property type="entry name" value="Nuo/plastoQ_OxRdtase_6_NuoJ"/>
</dbReference>
<dbReference type="Proteomes" id="UP000434052">
    <property type="component" value="Unassembled WGS sequence"/>
</dbReference>
<dbReference type="OrthoDB" id="5405547at2"/>
<comment type="function">
    <text evidence="2">NDH-1 shuttles electrons from NADH, via FMN and iron-sulfur (Fe-S) centers, to quinones in the respiratory chain. Couples the redox reaction to proton translocation (for every two electrons transferred, four hydrogen ions are translocated across the cytoplasmic membrane), and thus conserves the redox energy in a proton gradient.</text>
</comment>
<evidence type="ECO:0000313" key="5">
    <source>
        <dbReference type="Proteomes" id="UP000434052"/>
    </source>
</evidence>
<dbReference type="PANTHER" id="PTHR33269:SF17">
    <property type="entry name" value="NADH-UBIQUINONE OXIDOREDUCTASE CHAIN 6"/>
    <property type="match status" value="1"/>
</dbReference>
<dbReference type="AlphaFoldDB" id="A0A6P1ZKW5"/>
<dbReference type="InterPro" id="IPR001457">
    <property type="entry name" value="NADH_UbQ/plastoQ_OxRdtase_su6"/>
</dbReference>
<keyword evidence="2" id="KW-0520">NAD</keyword>
<comment type="subcellular location">
    <subcellularLocation>
        <location evidence="2">Cell membrane</location>
        <topology evidence="2">Multi-pass membrane protein</topology>
    </subcellularLocation>
</comment>
<feature type="transmembrane region" description="Helical" evidence="2">
    <location>
        <begin position="34"/>
        <end position="56"/>
    </location>
</feature>
<evidence type="ECO:0000313" key="6">
    <source>
        <dbReference type="Proteomes" id="UP000503251"/>
    </source>
</evidence>
<dbReference type="EC" id="7.1.1.-" evidence="2"/>
<dbReference type="Gene3D" id="1.20.120.1200">
    <property type="entry name" value="NADH-ubiquinone/plastoquinone oxidoreductase chain 6, subunit NuoJ"/>
    <property type="match status" value="1"/>
</dbReference>
<feature type="transmembrane region" description="Helical" evidence="2">
    <location>
        <begin position="144"/>
        <end position="167"/>
    </location>
</feature>
<reference evidence="3 6" key="2">
    <citation type="submission" date="2019-04" db="EMBL/GenBank/DDBJ databases">
        <title>Isolation and culture of sulfate reducing bacteria from the cold seep of the South China Sea.</title>
        <authorList>
            <person name="Sun C."/>
            <person name="Liu R."/>
        </authorList>
    </citation>
    <scope>NUCLEOTIDE SEQUENCE [LARGE SCALE GENOMIC DNA]</scope>
    <source>
        <strain evidence="3 6">CS1</strain>
    </source>
</reference>
<dbReference type="RefSeq" id="WP_144234063.1">
    <property type="nucleotide sequence ID" value="NZ_CP039543.1"/>
</dbReference>
<feature type="transmembrane region" description="Helical" evidence="2">
    <location>
        <begin position="6"/>
        <end position="27"/>
    </location>
</feature>
<protein>
    <recommendedName>
        <fullName evidence="2">NADH-quinone oxidoreductase subunit J</fullName>
        <ecNumber evidence="2">7.1.1.-</ecNumber>
    </recommendedName>
</protein>
<reference evidence="4 5" key="1">
    <citation type="submission" date="2018-06" db="EMBL/GenBank/DDBJ databases">
        <title>Complete genome of Desulfovibrio marinus P48SEP.</title>
        <authorList>
            <person name="Crispim J.S."/>
            <person name="Vidigal P.M.P."/>
            <person name="Silva L.C.F."/>
            <person name="Araujo L.C."/>
            <person name="Laguardia C.N."/>
            <person name="Dias R.S."/>
            <person name="Sousa M.P."/>
            <person name="Paula S.O."/>
            <person name="Silva C."/>
        </authorList>
    </citation>
    <scope>NUCLEOTIDE SEQUENCE [LARGE SCALE GENOMIC DNA]</scope>
    <source>
        <strain evidence="4 5">P48SEP</strain>
    </source>
</reference>
<keyword evidence="2" id="KW-0874">Quinone</keyword>
<dbReference type="PANTHER" id="PTHR33269">
    <property type="entry name" value="NADH-UBIQUINONE OXIDOREDUCTASE CHAIN 6"/>
    <property type="match status" value="1"/>
</dbReference>
<keyword evidence="6" id="KW-1185">Reference proteome</keyword>
<proteinExistence type="inferred from homology"/>
<dbReference type="Pfam" id="PF00499">
    <property type="entry name" value="Oxidored_q3"/>
    <property type="match status" value="1"/>
</dbReference>
<feature type="transmembrane region" description="Helical" evidence="2">
    <location>
        <begin position="94"/>
        <end position="116"/>
    </location>
</feature>
<feature type="transmembrane region" description="Helical" evidence="2">
    <location>
        <begin position="62"/>
        <end position="82"/>
    </location>
</feature>
<accession>A0A6P1ZKW5</accession>
<evidence type="ECO:0000313" key="3">
    <source>
        <dbReference type="EMBL" id="QJT10152.1"/>
    </source>
</evidence>
<organism evidence="4 5">
    <name type="scientific">Oceanidesulfovibrio marinus</name>
    <dbReference type="NCBI Taxonomy" id="370038"/>
    <lineage>
        <taxon>Bacteria</taxon>
        <taxon>Pseudomonadati</taxon>
        <taxon>Thermodesulfobacteriota</taxon>
        <taxon>Desulfovibrionia</taxon>
        <taxon>Desulfovibrionales</taxon>
        <taxon>Desulfovibrionaceae</taxon>
        <taxon>Oceanidesulfovibrio</taxon>
    </lineage>
</organism>
<evidence type="ECO:0000256" key="1">
    <source>
        <dbReference type="ARBA" id="ARBA00005698"/>
    </source>
</evidence>
<dbReference type="EMBL" id="CP039543">
    <property type="protein sequence ID" value="QJT10152.1"/>
    <property type="molecule type" value="Genomic_DNA"/>
</dbReference>
<comment type="catalytic activity">
    <reaction evidence="2">
        <text>a quinone + NADH + 5 H(+)(in) = a quinol + NAD(+) + 4 H(+)(out)</text>
        <dbReference type="Rhea" id="RHEA:57888"/>
        <dbReference type="ChEBI" id="CHEBI:15378"/>
        <dbReference type="ChEBI" id="CHEBI:24646"/>
        <dbReference type="ChEBI" id="CHEBI:57540"/>
        <dbReference type="ChEBI" id="CHEBI:57945"/>
        <dbReference type="ChEBI" id="CHEBI:132124"/>
    </reaction>
</comment>
<evidence type="ECO:0000256" key="2">
    <source>
        <dbReference type="RuleBase" id="RU004429"/>
    </source>
</evidence>